<keyword evidence="3" id="KW-1185">Reference proteome</keyword>
<feature type="region of interest" description="Disordered" evidence="1">
    <location>
        <begin position="1"/>
        <end position="67"/>
    </location>
</feature>
<evidence type="ECO:0000256" key="1">
    <source>
        <dbReference type="SAM" id="MobiDB-lite"/>
    </source>
</evidence>
<name>A0A1W6ZT12_9HYPH</name>
<protein>
    <recommendedName>
        <fullName evidence="4">Outer membrane beta-barrel protein</fullName>
    </recommendedName>
</protein>
<dbReference type="EMBL" id="CP021112">
    <property type="protein sequence ID" value="ARQ00483.1"/>
    <property type="molecule type" value="Genomic_DNA"/>
</dbReference>
<organism evidence="2 3">
    <name type="scientific">Pseudorhodoplanes sinuspersici</name>
    <dbReference type="NCBI Taxonomy" id="1235591"/>
    <lineage>
        <taxon>Bacteria</taxon>
        <taxon>Pseudomonadati</taxon>
        <taxon>Pseudomonadota</taxon>
        <taxon>Alphaproteobacteria</taxon>
        <taxon>Hyphomicrobiales</taxon>
        <taxon>Pseudorhodoplanes</taxon>
    </lineage>
</organism>
<reference evidence="2 3" key="1">
    <citation type="submission" date="2017-05" db="EMBL/GenBank/DDBJ databases">
        <title>Full genome sequence of Pseudorhodoplanes sinuspersici.</title>
        <authorList>
            <person name="Dastgheib S.M.M."/>
            <person name="Shavandi M."/>
            <person name="Tirandaz H."/>
        </authorList>
    </citation>
    <scope>NUCLEOTIDE SEQUENCE [LARGE SCALE GENOMIC DNA]</scope>
    <source>
        <strain evidence="2 3">RIPI110</strain>
    </source>
</reference>
<evidence type="ECO:0008006" key="4">
    <source>
        <dbReference type="Google" id="ProtNLM"/>
    </source>
</evidence>
<feature type="compositionally biased region" description="Polar residues" evidence="1">
    <location>
        <begin position="46"/>
        <end position="55"/>
    </location>
</feature>
<evidence type="ECO:0000313" key="3">
    <source>
        <dbReference type="Proteomes" id="UP000194137"/>
    </source>
</evidence>
<gene>
    <name evidence="2" type="ORF">CAK95_16400</name>
</gene>
<dbReference type="KEGG" id="psin:CAK95_16400"/>
<sequence>MQPVWAQVQPQDPSVPSLFEPHFDSGLQRPQQFRKPGSPDLPLSNAAGTTGFDATNANAKRKAKEEARKRAITDAENLPPVVSSGTDRTVQAVFQRQESAAAMRRRAINTAAAPLDATGAIAARPIRRRFVEDDPFGPTGFRRGAFIFKPAIDVSGGYNSNPGQRQNFPGSSFEQVAAEMNIKSDWVRHEWNTDLRGSYIWYNDLEQYNKPDINLRTNARIDISKQTRANVEGYFALAADDPGDPNLPTDVAKPPLFISTGGTAGITHTFNRLEVTLKGSIDRTAYGDAVLNNGSLLDLRDRNYNQYGLRLRVGYETLPGIIPFVEGGIDHRQHDRTTDEDGINRDSNGQFVKVGTTFELSRYLVGEASVGLLEREYADPAFQKLHSPLFDASLIYYATPLTTLKLNAATTVSESIIAGVSGALSNDFTFQIDHAFRRWLIGTVKLGYGTDNYEGSARDDKRYIVSGGLIYKATRDVHFRAEYRREWLNSTFPSQDYVANIFTVGLRLMR</sequence>
<dbReference type="Proteomes" id="UP000194137">
    <property type="component" value="Chromosome"/>
</dbReference>
<proteinExistence type="predicted"/>
<dbReference type="STRING" id="1235591.CAK95_16400"/>
<dbReference type="InterPro" id="IPR018759">
    <property type="entry name" value="BBP2_2"/>
</dbReference>
<dbReference type="AlphaFoldDB" id="A0A1W6ZT12"/>
<accession>A0A1W6ZT12</accession>
<evidence type="ECO:0000313" key="2">
    <source>
        <dbReference type="EMBL" id="ARQ00483.1"/>
    </source>
</evidence>
<dbReference type="Pfam" id="PF10082">
    <property type="entry name" value="BBP2_2"/>
    <property type="match status" value="1"/>
</dbReference>